<dbReference type="InterPro" id="IPR050571">
    <property type="entry name" value="Class-IV_PLP-Dep_Aminotrnsfr"/>
</dbReference>
<protein>
    <submittedName>
        <fullName evidence="2">4-amino-4-deoxychorismate lyase</fullName>
    </submittedName>
</protein>
<proteinExistence type="inferred from homology"/>
<keyword evidence="2" id="KW-0456">Lyase</keyword>
<organism evidence="2 3">
    <name type="scientific">Corynebacterium flavescens</name>
    <dbReference type="NCBI Taxonomy" id="28028"/>
    <lineage>
        <taxon>Bacteria</taxon>
        <taxon>Bacillati</taxon>
        <taxon>Actinomycetota</taxon>
        <taxon>Actinomycetes</taxon>
        <taxon>Mycobacteriales</taxon>
        <taxon>Corynebacteriaceae</taxon>
        <taxon>Corynebacterium</taxon>
    </lineage>
</organism>
<dbReference type="GO" id="GO:0016829">
    <property type="term" value="F:lyase activity"/>
    <property type="evidence" value="ECO:0007669"/>
    <property type="project" value="UniProtKB-KW"/>
</dbReference>
<dbReference type="Gene3D" id="3.30.470.10">
    <property type="match status" value="1"/>
</dbReference>
<dbReference type="EMBL" id="CP009246">
    <property type="protein sequence ID" value="APT87573.1"/>
    <property type="molecule type" value="Genomic_DNA"/>
</dbReference>
<dbReference type="SUPFAM" id="SSF56752">
    <property type="entry name" value="D-aminoacid aminotransferase-like PLP-dependent enzymes"/>
    <property type="match status" value="1"/>
</dbReference>
<keyword evidence="3" id="KW-1185">Reference proteome</keyword>
<dbReference type="AlphaFoldDB" id="A0A1L7CP06"/>
<dbReference type="GeneID" id="82881147"/>
<dbReference type="Gene3D" id="3.20.10.10">
    <property type="entry name" value="D-amino Acid Aminotransferase, subunit A, domain 2"/>
    <property type="match status" value="1"/>
</dbReference>
<dbReference type="STRING" id="28028.CFLV_10695"/>
<sequence length="291" mass="31474">MEFTPRKEPVIYVVEPYGGSIRKHSPSLPLIFVDDAAVTRGDGIFESLLVRGGKAANLDRHKERFAASARAMDLPDPMLDKWEQATAMAIADYTGAGNAGELVEAKCTWTYTRGRASTGRPSAWVVVGPIEESVLEQRAHGVKVMTTPRLWQVAQELPAKTLNYAATMATLRLARSRGFEDVIFIDPDTGRVLEGATSTVVVVKGDKLRTPAGRGILPGTTQAALFEAAAAQGFRAKSKEMTVDYLKGADSVWLVSSVRTAARVTQVDETVLPAPKNEAELRRLIAEAAAH</sequence>
<dbReference type="InterPro" id="IPR001544">
    <property type="entry name" value="Aminotrans_IV"/>
</dbReference>
<dbReference type="PANTHER" id="PTHR42743">
    <property type="entry name" value="AMINO-ACID AMINOTRANSFERASE"/>
    <property type="match status" value="1"/>
</dbReference>
<dbReference type="Pfam" id="PF01063">
    <property type="entry name" value="Aminotran_4"/>
    <property type="match status" value="1"/>
</dbReference>
<dbReference type="InterPro" id="IPR036038">
    <property type="entry name" value="Aminotransferase-like"/>
</dbReference>
<accession>A0A1L7CP06</accession>
<dbReference type="NCBIfam" id="NF005886">
    <property type="entry name" value="PRK07849.1-1"/>
    <property type="match status" value="1"/>
</dbReference>
<dbReference type="GO" id="GO:0046394">
    <property type="term" value="P:carboxylic acid biosynthetic process"/>
    <property type="evidence" value="ECO:0007669"/>
    <property type="project" value="UniProtKB-ARBA"/>
</dbReference>
<name>A0A1L7CP06_CORFL</name>
<dbReference type="OrthoDB" id="3199344at2"/>
<dbReference type="KEGG" id="cfc:CFLV_10695"/>
<dbReference type="GO" id="GO:0005829">
    <property type="term" value="C:cytosol"/>
    <property type="evidence" value="ECO:0007669"/>
    <property type="project" value="TreeGrafter"/>
</dbReference>
<dbReference type="Proteomes" id="UP000185479">
    <property type="component" value="Chromosome"/>
</dbReference>
<gene>
    <name evidence="2" type="ORF">CFLV_10695</name>
</gene>
<reference evidence="2 3" key="1">
    <citation type="submission" date="2014-08" db="EMBL/GenBank/DDBJ databases">
        <title>Complete genome sequence of Corynebacterium flavescens OJ8(T)(=DSM 20296(T)), isolated from cheese.</title>
        <authorList>
            <person name="Ruckert C."/>
            <person name="Albersmeier A."/>
            <person name="Winkler A."/>
            <person name="Kalinowski J."/>
        </authorList>
    </citation>
    <scope>NUCLEOTIDE SEQUENCE [LARGE SCALE GENOMIC DNA]</scope>
    <source>
        <strain evidence="2 3">OJ8</strain>
    </source>
</reference>
<evidence type="ECO:0000313" key="2">
    <source>
        <dbReference type="EMBL" id="APT87573.1"/>
    </source>
</evidence>
<evidence type="ECO:0000313" key="3">
    <source>
        <dbReference type="Proteomes" id="UP000185479"/>
    </source>
</evidence>
<evidence type="ECO:0000256" key="1">
    <source>
        <dbReference type="ARBA" id="ARBA00009320"/>
    </source>
</evidence>
<dbReference type="InterPro" id="IPR043132">
    <property type="entry name" value="BCAT-like_C"/>
</dbReference>
<comment type="similarity">
    <text evidence="1">Belongs to the class-IV pyridoxal-phosphate-dependent aminotransferase family.</text>
</comment>
<dbReference type="RefSeq" id="WP_075730506.1">
    <property type="nucleotide sequence ID" value="NZ_BJNB01000033.1"/>
</dbReference>
<dbReference type="PANTHER" id="PTHR42743:SF11">
    <property type="entry name" value="AMINODEOXYCHORISMATE LYASE"/>
    <property type="match status" value="1"/>
</dbReference>
<dbReference type="InterPro" id="IPR043131">
    <property type="entry name" value="BCAT-like_N"/>
</dbReference>